<dbReference type="InterPro" id="IPR006680">
    <property type="entry name" value="Amidohydro-rel"/>
</dbReference>
<evidence type="ECO:0000256" key="1">
    <source>
        <dbReference type="ARBA" id="ARBA00038310"/>
    </source>
</evidence>
<dbReference type="InterPro" id="IPR032466">
    <property type="entry name" value="Metal_Hydrolase"/>
</dbReference>
<organism evidence="3">
    <name type="scientific">Salinimicrobium catena</name>
    <dbReference type="NCBI Taxonomy" id="390640"/>
    <lineage>
        <taxon>Bacteria</taxon>
        <taxon>Pseudomonadati</taxon>
        <taxon>Bacteroidota</taxon>
        <taxon>Flavobacteriia</taxon>
        <taxon>Flavobacteriales</taxon>
        <taxon>Flavobacteriaceae</taxon>
        <taxon>Salinimicrobium</taxon>
    </lineage>
</organism>
<dbReference type="PANTHER" id="PTHR43569:SF2">
    <property type="entry name" value="AMIDOHYDROLASE-RELATED DOMAIN-CONTAINING PROTEIN"/>
    <property type="match status" value="1"/>
</dbReference>
<name>A0A7C2M9C8_9FLAO</name>
<dbReference type="GO" id="GO:0016787">
    <property type="term" value="F:hydrolase activity"/>
    <property type="evidence" value="ECO:0007669"/>
    <property type="project" value="InterPro"/>
</dbReference>
<dbReference type="Proteomes" id="UP000885753">
    <property type="component" value="Unassembled WGS sequence"/>
</dbReference>
<dbReference type="AlphaFoldDB" id="A0A7C2M9C8"/>
<dbReference type="PANTHER" id="PTHR43569">
    <property type="entry name" value="AMIDOHYDROLASE"/>
    <property type="match status" value="1"/>
</dbReference>
<accession>A0A7C2M9C8</accession>
<dbReference type="SUPFAM" id="SSF51556">
    <property type="entry name" value="Metallo-dependent hydrolases"/>
    <property type="match status" value="1"/>
</dbReference>
<feature type="domain" description="Amidohydrolase-related" evidence="2">
    <location>
        <begin position="3"/>
        <end position="271"/>
    </location>
</feature>
<evidence type="ECO:0000259" key="2">
    <source>
        <dbReference type="Pfam" id="PF04909"/>
    </source>
</evidence>
<dbReference type="InterPro" id="IPR052350">
    <property type="entry name" value="Metallo-dep_Lactonases"/>
</dbReference>
<dbReference type="Pfam" id="PF04909">
    <property type="entry name" value="Amidohydro_2"/>
    <property type="match status" value="1"/>
</dbReference>
<proteinExistence type="inferred from homology"/>
<evidence type="ECO:0000313" key="3">
    <source>
        <dbReference type="EMBL" id="HER40600.1"/>
    </source>
</evidence>
<comment type="caution">
    <text evidence="3">The sequence shown here is derived from an EMBL/GenBank/DDBJ whole genome shotgun (WGS) entry which is preliminary data.</text>
</comment>
<gene>
    <name evidence="3" type="ORF">ENO10_05210</name>
</gene>
<reference evidence="3" key="1">
    <citation type="journal article" date="2020" name="mSystems">
        <title>Genome- and Community-Level Interaction Insights into Carbon Utilization and Element Cycling Functions of Hydrothermarchaeota in Hydrothermal Sediment.</title>
        <authorList>
            <person name="Zhou Z."/>
            <person name="Liu Y."/>
            <person name="Xu W."/>
            <person name="Pan J."/>
            <person name="Luo Z.H."/>
            <person name="Li M."/>
        </authorList>
    </citation>
    <scope>NUCLEOTIDE SEQUENCE [LARGE SCALE GENOMIC DNA]</scope>
    <source>
        <strain evidence="3">SpSt-1235</strain>
    </source>
</reference>
<comment type="similarity">
    <text evidence="1">Belongs to the metallo-dependent hydrolases superfamily.</text>
</comment>
<dbReference type="EMBL" id="DSEE01000384">
    <property type="protein sequence ID" value="HER40600.1"/>
    <property type="molecule type" value="Genomic_DNA"/>
</dbReference>
<sequence length="277" mass="31781">MKIDAHQHFWQFDPQKYSWVPEGIQRNFFPMDLEPLLRKNDFDGCIAVQADQSEEETVKLLEMANTYSYIKGVVGWVDLSAENVEERLELYSRDPAFKGVRHTVWDEKGEFMTAPAFQRGIAKLNNFKLTYDILAFDYQLDSAVELVKTFPDQKFVLDHLGKPPISEGISEAWKRNIIELANSGKVYCKISGLVTQVSDPSWNDSDLFPFLEVVTAAFGSDRLMFGSDWPVCLSAATYEEVLEVVEEFYRDFSGEEKEMIFGGNATRFYNLNPKLES</sequence>
<dbReference type="Gene3D" id="3.20.20.140">
    <property type="entry name" value="Metal-dependent hydrolases"/>
    <property type="match status" value="1"/>
</dbReference>
<protein>
    <submittedName>
        <fullName evidence="3">Amidohydrolase</fullName>
    </submittedName>
</protein>